<gene>
    <name evidence="1" type="ORF">J1N35_001271</name>
</gene>
<dbReference type="EMBL" id="JAIQCV010000001">
    <property type="protein sequence ID" value="KAH1129893.1"/>
    <property type="molecule type" value="Genomic_DNA"/>
</dbReference>
<sequence length="141" mass="15949">MANGTILFLKGKSLTTMFGQNVDVIEMYACDVAMLATLHRSLEDYIKYGQVLYGNFYFVTVFIFEHIPSVASRLLYPAIKKISSIIIVEDLQNHPNDFPLLVEWTPYARLLGNFLPSPYDGQVALEHALTSLISQEKGQKM</sequence>
<dbReference type="AlphaFoldDB" id="A0A9D3WJN3"/>
<protein>
    <submittedName>
        <fullName evidence="1">Uncharacterized protein</fullName>
    </submittedName>
</protein>
<comment type="caution">
    <text evidence="1">The sequence shown here is derived from an EMBL/GenBank/DDBJ whole genome shotgun (WGS) entry which is preliminary data.</text>
</comment>
<proteinExistence type="predicted"/>
<dbReference type="Proteomes" id="UP000828251">
    <property type="component" value="Unassembled WGS sequence"/>
</dbReference>
<organism evidence="1 2">
    <name type="scientific">Gossypium stocksii</name>
    <dbReference type="NCBI Taxonomy" id="47602"/>
    <lineage>
        <taxon>Eukaryota</taxon>
        <taxon>Viridiplantae</taxon>
        <taxon>Streptophyta</taxon>
        <taxon>Embryophyta</taxon>
        <taxon>Tracheophyta</taxon>
        <taxon>Spermatophyta</taxon>
        <taxon>Magnoliopsida</taxon>
        <taxon>eudicotyledons</taxon>
        <taxon>Gunneridae</taxon>
        <taxon>Pentapetalae</taxon>
        <taxon>rosids</taxon>
        <taxon>malvids</taxon>
        <taxon>Malvales</taxon>
        <taxon>Malvaceae</taxon>
        <taxon>Malvoideae</taxon>
        <taxon>Gossypium</taxon>
    </lineage>
</organism>
<keyword evidence="2" id="KW-1185">Reference proteome</keyword>
<evidence type="ECO:0000313" key="1">
    <source>
        <dbReference type="EMBL" id="KAH1129893.1"/>
    </source>
</evidence>
<name>A0A9D3WJN3_9ROSI</name>
<evidence type="ECO:0000313" key="2">
    <source>
        <dbReference type="Proteomes" id="UP000828251"/>
    </source>
</evidence>
<accession>A0A9D3WJN3</accession>
<reference evidence="1 2" key="1">
    <citation type="journal article" date="2021" name="Plant Biotechnol. J.">
        <title>Multi-omics assisted identification of the key and species-specific regulatory components of drought-tolerant mechanisms in Gossypium stocksii.</title>
        <authorList>
            <person name="Yu D."/>
            <person name="Ke L."/>
            <person name="Zhang D."/>
            <person name="Wu Y."/>
            <person name="Sun Y."/>
            <person name="Mei J."/>
            <person name="Sun J."/>
            <person name="Sun Y."/>
        </authorList>
    </citation>
    <scope>NUCLEOTIDE SEQUENCE [LARGE SCALE GENOMIC DNA]</scope>
    <source>
        <strain evidence="2">cv. E1</strain>
        <tissue evidence="1">Leaf</tissue>
    </source>
</reference>
<dbReference type="OrthoDB" id="1750048at2759"/>